<accession>A0A9Q0F6E4</accession>
<gene>
    <name evidence="2" type="ORF">Tsubulata_021815</name>
</gene>
<dbReference type="Proteomes" id="UP001141552">
    <property type="component" value="Unassembled WGS sequence"/>
</dbReference>
<name>A0A9Q0F6E4_9ROSI</name>
<keyword evidence="3" id="KW-1185">Reference proteome</keyword>
<evidence type="ECO:0000256" key="1">
    <source>
        <dbReference type="SAM" id="MobiDB-lite"/>
    </source>
</evidence>
<evidence type="ECO:0000313" key="3">
    <source>
        <dbReference type="Proteomes" id="UP001141552"/>
    </source>
</evidence>
<comment type="caution">
    <text evidence="2">The sequence shown here is derived from an EMBL/GenBank/DDBJ whole genome shotgun (WGS) entry which is preliminary data.</text>
</comment>
<reference evidence="2" key="2">
    <citation type="journal article" date="2023" name="Plants (Basel)">
        <title>Annotation of the Turnera subulata (Passifloraceae) Draft Genome Reveals the S-Locus Evolved after the Divergence of Turneroideae from Passifloroideae in a Stepwise Manner.</title>
        <authorList>
            <person name="Henning P.M."/>
            <person name="Roalson E.H."/>
            <person name="Mir W."/>
            <person name="McCubbin A.G."/>
            <person name="Shore J.S."/>
        </authorList>
    </citation>
    <scope>NUCLEOTIDE SEQUENCE</scope>
    <source>
        <strain evidence="2">F60SS</strain>
    </source>
</reference>
<evidence type="ECO:0000313" key="2">
    <source>
        <dbReference type="EMBL" id="KAJ4825805.1"/>
    </source>
</evidence>
<reference evidence="2" key="1">
    <citation type="submission" date="2022-02" db="EMBL/GenBank/DDBJ databases">
        <authorList>
            <person name="Henning P.M."/>
            <person name="McCubbin A.G."/>
            <person name="Shore J.S."/>
        </authorList>
    </citation>
    <scope>NUCLEOTIDE SEQUENCE</scope>
    <source>
        <strain evidence="2">F60SS</strain>
        <tissue evidence="2">Leaves</tissue>
    </source>
</reference>
<feature type="region of interest" description="Disordered" evidence="1">
    <location>
        <begin position="1"/>
        <end position="40"/>
    </location>
</feature>
<organism evidence="2 3">
    <name type="scientific">Turnera subulata</name>
    <dbReference type="NCBI Taxonomy" id="218843"/>
    <lineage>
        <taxon>Eukaryota</taxon>
        <taxon>Viridiplantae</taxon>
        <taxon>Streptophyta</taxon>
        <taxon>Embryophyta</taxon>
        <taxon>Tracheophyta</taxon>
        <taxon>Spermatophyta</taxon>
        <taxon>Magnoliopsida</taxon>
        <taxon>eudicotyledons</taxon>
        <taxon>Gunneridae</taxon>
        <taxon>Pentapetalae</taxon>
        <taxon>rosids</taxon>
        <taxon>fabids</taxon>
        <taxon>Malpighiales</taxon>
        <taxon>Passifloraceae</taxon>
        <taxon>Turnera</taxon>
    </lineage>
</organism>
<proteinExistence type="predicted"/>
<dbReference type="EMBL" id="JAKUCV010006805">
    <property type="protein sequence ID" value="KAJ4825805.1"/>
    <property type="molecule type" value="Genomic_DNA"/>
</dbReference>
<evidence type="ECO:0008006" key="4">
    <source>
        <dbReference type="Google" id="ProtNLM"/>
    </source>
</evidence>
<sequence>MGLFSWFRRSPKPEPKPTPKPVTSASSSSEVPGMNGAVAVPRPSENVTVFDFGSAAASSDKVTLAGYCPVSDEFEPCRWELLPASDRNAPQFRVVF</sequence>
<dbReference type="AlphaFoldDB" id="A0A9Q0F6E4"/>
<protein>
    <recommendedName>
        <fullName evidence="4">Allyl alcohol dehydrogenase-like protein</fullName>
    </recommendedName>
</protein>
<dbReference type="OrthoDB" id="72851at2759"/>